<organism evidence="1 2">
    <name type="scientific">Ramlibacter pallidus</name>
    <dbReference type="NCBI Taxonomy" id="2780087"/>
    <lineage>
        <taxon>Bacteria</taxon>
        <taxon>Pseudomonadati</taxon>
        <taxon>Pseudomonadota</taxon>
        <taxon>Betaproteobacteria</taxon>
        <taxon>Burkholderiales</taxon>
        <taxon>Comamonadaceae</taxon>
        <taxon>Ramlibacter</taxon>
    </lineage>
</organism>
<name>A0ABR9S5Y6_9BURK</name>
<gene>
    <name evidence="1" type="ORF">IM787_15235</name>
</gene>
<dbReference type="EMBL" id="JADDIV010000004">
    <property type="protein sequence ID" value="MBE7368915.1"/>
    <property type="molecule type" value="Genomic_DNA"/>
</dbReference>
<accession>A0ABR9S5Y6</accession>
<sequence>MLSDFVSEHRDELIVRCAAMVALRPHRDATPDQLRNGIPLFLRQLHQTLLADQGGRALESLRLSGGPGGEHSELSEIGSGASEHGRQLSILGYTVDQVVHDYGDLCQVITEVAIEMDASIRVHEFSTLNRCLDNAIAVAVAAFSKERDADDLSAGVLGAAECHELKNCLATASYAARALEIGNLPMSGATGSILKKSLAAMRRSLDGNDAG</sequence>
<keyword evidence="2" id="KW-1185">Reference proteome</keyword>
<dbReference type="RefSeq" id="WP_193677529.1">
    <property type="nucleotide sequence ID" value="NZ_JADDIV010000004.1"/>
</dbReference>
<dbReference type="Proteomes" id="UP000806285">
    <property type="component" value="Unassembled WGS sequence"/>
</dbReference>
<proteinExistence type="predicted"/>
<evidence type="ECO:0000313" key="2">
    <source>
        <dbReference type="Proteomes" id="UP000806285"/>
    </source>
</evidence>
<reference evidence="1 2" key="1">
    <citation type="submission" date="2020-10" db="EMBL/GenBank/DDBJ databases">
        <title>Ramlibacter sp. HM2 16S ribosomal RNA gene Genome sequencing and assembly.</title>
        <authorList>
            <person name="Kang M."/>
        </authorList>
    </citation>
    <scope>NUCLEOTIDE SEQUENCE [LARGE SCALE GENOMIC DNA]</scope>
    <source>
        <strain evidence="1 2">HM2</strain>
    </source>
</reference>
<evidence type="ECO:0000313" key="1">
    <source>
        <dbReference type="EMBL" id="MBE7368915.1"/>
    </source>
</evidence>
<protein>
    <submittedName>
        <fullName evidence="1">Uncharacterized protein</fullName>
    </submittedName>
</protein>
<comment type="caution">
    <text evidence="1">The sequence shown here is derived from an EMBL/GenBank/DDBJ whole genome shotgun (WGS) entry which is preliminary data.</text>
</comment>